<evidence type="ECO:0000256" key="3">
    <source>
        <dbReference type="ARBA" id="ARBA00022692"/>
    </source>
</evidence>
<keyword evidence="4 6" id="KW-1133">Transmembrane helix</keyword>
<dbReference type="SUPFAM" id="SSF118215">
    <property type="entry name" value="Proton glutamate symport protein"/>
    <property type="match status" value="1"/>
</dbReference>
<dbReference type="GO" id="GO:0005886">
    <property type="term" value="C:plasma membrane"/>
    <property type="evidence" value="ECO:0007669"/>
    <property type="project" value="TreeGrafter"/>
</dbReference>
<keyword evidence="6" id="KW-0769">Symport</keyword>
<keyword evidence="5 6" id="KW-0472">Membrane</keyword>
<dbReference type="GO" id="GO:0015175">
    <property type="term" value="F:neutral L-amino acid transmembrane transporter activity"/>
    <property type="evidence" value="ECO:0007669"/>
    <property type="project" value="TreeGrafter"/>
</dbReference>
<evidence type="ECO:0000256" key="6">
    <source>
        <dbReference type="RuleBase" id="RU361216"/>
    </source>
</evidence>
<reference evidence="7" key="2">
    <citation type="submission" date="2025-09" db="UniProtKB">
        <authorList>
            <consortium name="Ensembl"/>
        </authorList>
    </citation>
    <scope>IDENTIFICATION</scope>
</reference>
<dbReference type="GeneID" id="106919903"/>
<dbReference type="InterPro" id="IPR001991">
    <property type="entry name" value="Na-dicarboxylate_symporter"/>
</dbReference>
<dbReference type="InterPro" id="IPR036458">
    <property type="entry name" value="Na:dicarbo_symporter_sf"/>
</dbReference>
<dbReference type="GO" id="GO:0015501">
    <property type="term" value="F:glutamate:sodium symporter activity"/>
    <property type="evidence" value="ECO:0007669"/>
    <property type="project" value="TreeGrafter"/>
</dbReference>
<feature type="transmembrane region" description="Helical" evidence="6">
    <location>
        <begin position="20"/>
        <end position="39"/>
    </location>
</feature>
<evidence type="ECO:0000313" key="7">
    <source>
        <dbReference type="Ensembl" id="ENSPMEP00000033338.1"/>
    </source>
</evidence>
<reference evidence="7" key="1">
    <citation type="submission" date="2025-08" db="UniProtKB">
        <authorList>
            <consortium name="Ensembl"/>
        </authorList>
    </citation>
    <scope>IDENTIFICATION</scope>
</reference>
<dbReference type="Gene3D" id="1.10.3860.10">
    <property type="entry name" value="Sodium:dicarboxylate symporter"/>
    <property type="match status" value="2"/>
</dbReference>
<sequence length="438" mass="48373">MSTRDWSRRCIRSCFNTRNALTFVTLSAVVVGVAIGLVLKTFTTLTLYQRAWLRIPGEFLFRLMQFVTVPLLMTNVILGIAGATLSPSKKITRCALTYFIFTTVMSLMTGITLTMLIKPGISANAEQPDDGIESEDAYSTIDALSDLIRNLIPHNLILLSYKQYKTRKVFKESQEVNGTLTGNLDLHLVGENMRGVNMLGLIVVSVFIGKSIRKIGAVGGTFLEVINTVNIVSKSLVKIIMIYFPIAVMFMMASYVHTIADDWQTVVSLGKFITVIVTGYAASETFSCCEDRLRINKRITRFMLLIGIHANMDGTVLYEMSAALFIAQLSGSRLHWSNIISIAVTVAVATLGEAGIPATGMMTTLFILTITGIPVRPASLLLSIEWLLDRLNAAVNIMSDCFGVFLVANVSEGELKKMEEEMPYEHLPEAWKPPDELT</sequence>
<feature type="transmembrane region" description="Helical" evidence="6">
    <location>
        <begin position="236"/>
        <end position="257"/>
    </location>
</feature>
<keyword evidence="3 6" id="KW-0812">Transmembrane</keyword>
<feature type="transmembrane region" description="Helical" evidence="6">
    <location>
        <begin position="339"/>
        <end position="358"/>
    </location>
</feature>
<comment type="similarity">
    <text evidence="6">Belongs to the dicarboxylate/amino acid:cation symporter (DAACS) (TC 2.A.23) family.</text>
</comment>
<dbReference type="PANTHER" id="PTHR11958:SF63">
    <property type="entry name" value="AMINO ACID TRANSPORTER"/>
    <property type="match status" value="1"/>
</dbReference>
<feature type="transmembrane region" description="Helical" evidence="6">
    <location>
        <begin position="95"/>
        <end position="117"/>
    </location>
</feature>
<evidence type="ECO:0000313" key="8">
    <source>
        <dbReference type="Proteomes" id="UP000261480"/>
    </source>
</evidence>
<evidence type="ECO:0000256" key="1">
    <source>
        <dbReference type="ARBA" id="ARBA00004141"/>
    </source>
</evidence>
<feature type="transmembrane region" description="Helical" evidence="6">
    <location>
        <begin position="59"/>
        <end position="83"/>
    </location>
</feature>
<feature type="transmembrane region" description="Helical" evidence="6">
    <location>
        <begin position="365"/>
        <end position="387"/>
    </location>
</feature>
<dbReference type="Ensembl" id="ENSPMET00000034363.1">
    <property type="protein sequence ID" value="ENSPMEP00000033338.1"/>
    <property type="gene ID" value="ENSPMEG00000021783.1"/>
</dbReference>
<name>A0A3B3Z1P5_9TELE</name>
<feature type="transmembrane region" description="Helical" evidence="6">
    <location>
        <begin position="263"/>
        <end position="282"/>
    </location>
</feature>
<protein>
    <recommendedName>
        <fullName evidence="6">Amino acid transporter</fullName>
    </recommendedName>
</protein>
<feature type="transmembrane region" description="Helical" evidence="6">
    <location>
        <begin position="195"/>
        <end position="212"/>
    </location>
</feature>
<comment type="subcellular location">
    <subcellularLocation>
        <location evidence="1 6">Membrane</location>
        <topology evidence="1 6">Multi-pass membrane protein</topology>
    </subcellularLocation>
</comment>
<dbReference type="Proteomes" id="UP000261480">
    <property type="component" value="Unplaced"/>
</dbReference>
<dbReference type="PRINTS" id="PR00173">
    <property type="entry name" value="EDTRNSPORT"/>
</dbReference>
<evidence type="ECO:0000256" key="5">
    <source>
        <dbReference type="ARBA" id="ARBA00023136"/>
    </source>
</evidence>
<organism evidence="7 8">
    <name type="scientific">Poecilia mexicana</name>
    <dbReference type="NCBI Taxonomy" id="48701"/>
    <lineage>
        <taxon>Eukaryota</taxon>
        <taxon>Metazoa</taxon>
        <taxon>Chordata</taxon>
        <taxon>Craniata</taxon>
        <taxon>Vertebrata</taxon>
        <taxon>Euteleostomi</taxon>
        <taxon>Actinopterygii</taxon>
        <taxon>Neopterygii</taxon>
        <taxon>Teleostei</taxon>
        <taxon>Neoteleostei</taxon>
        <taxon>Acanthomorphata</taxon>
        <taxon>Ovalentaria</taxon>
        <taxon>Atherinomorphae</taxon>
        <taxon>Cyprinodontiformes</taxon>
        <taxon>Poeciliidae</taxon>
        <taxon>Poeciliinae</taxon>
        <taxon>Poecilia</taxon>
    </lineage>
</organism>
<dbReference type="RefSeq" id="XP_014846058.1">
    <property type="nucleotide sequence ID" value="XM_014990572.1"/>
</dbReference>
<evidence type="ECO:0000256" key="4">
    <source>
        <dbReference type="ARBA" id="ARBA00022989"/>
    </source>
</evidence>
<keyword evidence="2 6" id="KW-0813">Transport</keyword>
<dbReference type="GO" id="GO:0005313">
    <property type="term" value="F:L-glutamate transmembrane transporter activity"/>
    <property type="evidence" value="ECO:0007669"/>
    <property type="project" value="TreeGrafter"/>
</dbReference>
<dbReference type="Pfam" id="PF00375">
    <property type="entry name" value="SDF"/>
    <property type="match status" value="2"/>
</dbReference>
<dbReference type="AlphaFoldDB" id="A0A3B3Z1P5"/>
<keyword evidence="8" id="KW-1185">Reference proteome</keyword>
<proteinExistence type="inferred from homology"/>
<dbReference type="InterPro" id="IPR050746">
    <property type="entry name" value="DAACS"/>
</dbReference>
<dbReference type="PANTHER" id="PTHR11958">
    <property type="entry name" value="SODIUM/DICARBOXYLATE SYMPORTER-RELATED"/>
    <property type="match status" value="1"/>
</dbReference>
<evidence type="ECO:0000256" key="2">
    <source>
        <dbReference type="ARBA" id="ARBA00022448"/>
    </source>
</evidence>
<accession>A0A3B3Z1P5</accession>